<reference evidence="2" key="1">
    <citation type="submission" date="2020-09" db="EMBL/GenBank/DDBJ databases">
        <title>Genome-Enabled Discovery of Anthraquinone Biosynthesis in Senna tora.</title>
        <authorList>
            <person name="Kang S.-H."/>
            <person name="Pandey R.P."/>
            <person name="Lee C.-M."/>
            <person name="Sim J.-S."/>
            <person name="Jeong J.-T."/>
            <person name="Choi B.-S."/>
            <person name="Jung M."/>
            <person name="Ginzburg D."/>
            <person name="Zhao K."/>
            <person name="Won S.Y."/>
            <person name="Oh T.-J."/>
            <person name="Yu Y."/>
            <person name="Kim N.-H."/>
            <person name="Lee O.R."/>
            <person name="Lee T.-H."/>
            <person name="Bashyal P."/>
            <person name="Kim T.-S."/>
            <person name="Lee W.-H."/>
            <person name="Kawkins C."/>
            <person name="Kim C.-K."/>
            <person name="Kim J.S."/>
            <person name="Ahn B.O."/>
            <person name="Rhee S.Y."/>
            <person name="Sohng J.K."/>
        </authorList>
    </citation>
    <scope>NUCLEOTIDE SEQUENCE</scope>
    <source>
        <tissue evidence="2">Leaf</tissue>
    </source>
</reference>
<feature type="signal peptide" evidence="1">
    <location>
        <begin position="1"/>
        <end position="19"/>
    </location>
</feature>
<name>A0A835CIV3_9FABA</name>
<dbReference type="AlphaFoldDB" id="A0A835CIV3"/>
<evidence type="ECO:0000313" key="2">
    <source>
        <dbReference type="EMBL" id="KAF7841635.1"/>
    </source>
</evidence>
<dbReference type="EMBL" id="JAAIUW010000002">
    <property type="protein sequence ID" value="KAF7841635.1"/>
    <property type="molecule type" value="Genomic_DNA"/>
</dbReference>
<feature type="chain" id="PRO_5032991054" description="Secreted protein" evidence="1">
    <location>
        <begin position="20"/>
        <end position="109"/>
    </location>
</feature>
<gene>
    <name evidence="2" type="ORF">G2W53_003933</name>
</gene>
<sequence>MVTVLLSFLFSIFFPPHHSQPSAASRLTHIPLSFLSTSLTIREHIYGGEFGGGRSMSCVKTDLRAWWRRRRAATAVVAMDDGSKMCVALSNGSICTAHHRLALKQAGPF</sequence>
<keyword evidence="1" id="KW-0732">Signal</keyword>
<protein>
    <recommendedName>
        <fullName evidence="4">Secreted protein</fullName>
    </recommendedName>
</protein>
<keyword evidence="3" id="KW-1185">Reference proteome</keyword>
<organism evidence="2 3">
    <name type="scientific">Senna tora</name>
    <dbReference type="NCBI Taxonomy" id="362788"/>
    <lineage>
        <taxon>Eukaryota</taxon>
        <taxon>Viridiplantae</taxon>
        <taxon>Streptophyta</taxon>
        <taxon>Embryophyta</taxon>
        <taxon>Tracheophyta</taxon>
        <taxon>Spermatophyta</taxon>
        <taxon>Magnoliopsida</taxon>
        <taxon>eudicotyledons</taxon>
        <taxon>Gunneridae</taxon>
        <taxon>Pentapetalae</taxon>
        <taxon>rosids</taxon>
        <taxon>fabids</taxon>
        <taxon>Fabales</taxon>
        <taxon>Fabaceae</taxon>
        <taxon>Caesalpinioideae</taxon>
        <taxon>Cassia clade</taxon>
        <taxon>Senna</taxon>
    </lineage>
</organism>
<evidence type="ECO:0008006" key="4">
    <source>
        <dbReference type="Google" id="ProtNLM"/>
    </source>
</evidence>
<evidence type="ECO:0000256" key="1">
    <source>
        <dbReference type="SAM" id="SignalP"/>
    </source>
</evidence>
<dbReference type="Proteomes" id="UP000634136">
    <property type="component" value="Unassembled WGS sequence"/>
</dbReference>
<comment type="caution">
    <text evidence="2">The sequence shown here is derived from an EMBL/GenBank/DDBJ whole genome shotgun (WGS) entry which is preliminary data.</text>
</comment>
<evidence type="ECO:0000313" key="3">
    <source>
        <dbReference type="Proteomes" id="UP000634136"/>
    </source>
</evidence>
<proteinExistence type="predicted"/>
<accession>A0A835CIV3</accession>